<dbReference type="Proteomes" id="UP001254848">
    <property type="component" value="Unassembled WGS sequence"/>
</dbReference>
<keyword evidence="1" id="KW-0805">Transcription regulation</keyword>
<dbReference type="PROSITE" id="PS01117">
    <property type="entry name" value="HTH_MARR_1"/>
    <property type="match status" value="1"/>
</dbReference>
<dbReference type="Pfam" id="PF12802">
    <property type="entry name" value="MarR_2"/>
    <property type="match status" value="1"/>
</dbReference>
<keyword evidence="2" id="KW-0238">DNA-binding</keyword>
<dbReference type="PANTHER" id="PTHR42756">
    <property type="entry name" value="TRANSCRIPTIONAL REGULATOR, MARR"/>
    <property type="match status" value="1"/>
</dbReference>
<dbReference type="InterPro" id="IPR023187">
    <property type="entry name" value="Tscrpt_reg_MarR-type_CS"/>
</dbReference>
<keyword evidence="6" id="KW-1185">Reference proteome</keyword>
<dbReference type="PROSITE" id="PS50995">
    <property type="entry name" value="HTH_MARR_2"/>
    <property type="match status" value="1"/>
</dbReference>
<evidence type="ECO:0000256" key="1">
    <source>
        <dbReference type="ARBA" id="ARBA00023015"/>
    </source>
</evidence>
<evidence type="ECO:0000256" key="3">
    <source>
        <dbReference type="ARBA" id="ARBA00023163"/>
    </source>
</evidence>
<dbReference type="EMBL" id="JAUOZS010000001">
    <property type="protein sequence ID" value="MDT8902399.1"/>
    <property type="molecule type" value="Genomic_DNA"/>
</dbReference>
<organism evidence="5 6">
    <name type="scientific">Anaeroselena agilis</name>
    <dbReference type="NCBI Taxonomy" id="3063788"/>
    <lineage>
        <taxon>Bacteria</taxon>
        <taxon>Bacillati</taxon>
        <taxon>Bacillota</taxon>
        <taxon>Negativicutes</taxon>
        <taxon>Acetonemataceae</taxon>
        <taxon>Anaeroselena</taxon>
    </lineage>
</organism>
<name>A0ABU3P031_9FIRM</name>
<protein>
    <submittedName>
        <fullName evidence="5">MarR family transcriptional regulator</fullName>
    </submittedName>
</protein>
<proteinExistence type="predicted"/>
<keyword evidence="3" id="KW-0804">Transcription</keyword>
<dbReference type="PANTHER" id="PTHR42756:SF1">
    <property type="entry name" value="TRANSCRIPTIONAL REPRESSOR OF EMRAB OPERON"/>
    <property type="match status" value="1"/>
</dbReference>
<dbReference type="InterPro" id="IPR036390">
    <property type="entry name" value="WH_DNA-bd_sf"/>
</dbReference>
<dbReference type="InterPro" id="IPR036388">
    <property type="entry name" value="WH-like_DNA-bd_sf"/>
</dbReference>
<dbReference type="SMART" id="SM00347">
    <property type="entry name" value="HTH_MARR"/>
    <property type="match status" value="1"/>
</dbReference>
<evidence type="ECO:0000313" key="5">
    <source>
        <dbReference type="EMBL" id="MDT8902399.1"/>
    </source>
</evidence>
<evidence type="ECO:0000259" key="4">
    <source>
        <dbReference type="PROSITE" id="PS50995"/>
    </source>
</evidence>
<accession>A0ABU3P031</accession>
<evidence type="ECO:0000313" key="6">
    <source>
        <dbReference type="Proteomes" id="UP001254848"/>
    </source>
</evidence>
<feature type="domain" description="HTH marR-type" evidence="4">
    <location>
        <begin position="1"/>
        <end position="142"/>
    </location>
</feature>
<dbReference type="InterPro" id="IPR000835">
    <property type="entry name" value="HTH_MarR-typ"/>
</dbReference>
<reference evidence="5 6" key="1">
    <citation type="submission" date="2023-07" db="EMBL/GenBank/DDBJ databases">
        <title>The novel representative of Negativicutes class, Anaeroselena agilis gen. nov. sp. nov.</title>
        <authorList>
            <person name="Prokofeva M.I."/>
            <person name="Elcheninov A.G."/>
            <person name="Klyukina A."/>
            <person name="Kublanov I.V."/>
            <person name="Frolov E.N."/>
            <person name="Podosokorskaya O.A."/>
        </authorList>
    </citation>
    <scope>NUCLEOTIDE SEQUENCE [LARGE SCALE GENOMIC DNA]</scope>
    <source>
        <strain evidence="5 6">4137-cl</strain>
    </source>
</reference>
<comment type="caution">
    <text evidence="5">The sequence shown here is derived from an EMBL/GenBank/DDBJ whole genome shotgun (WGS) entry which is preliminary data.</text>
</comment>
<sequence>MEYRAAAADKILHLAFILHKKLVRPVVLQAKADLSPLQFHVLDTLRDNGAATMTLLANEIRMSKQQMTRVVDSLVSQGLVRRDFDGLDRRIIRISPTAAGLAVLEDLKKEACQALLVKLASVADEDLAEYNAAADRLARLLKELP</sequence>
<dbReference type="RefSeq" id="WP_413780881.1">
    <property type="nucleotide sequence ID" value="NZ_JAUOZS010000001.1"/>
</dbReference>
<dbReference type="SUPFAM" id="SSF46785">
    <property type="entry name" value="Winged helix' DNA-binding domain"/>
    <property type="match status" value="1"/>
</dbReference>
<dbReference type="Gene3D" id="1.10.10.10">
    <property type="entry name" value="Winged helix-like DNA-binding domain superfamily/Winged helix DNA-binding domain"/>
    <property type="match status" value="1"/>
</dbReference>
<evidence type="ECO:0000256" key="2">
    <source>
        <dbReference type="ARBA" id="ARBA00023125"/>
    </source>
</evidence>
<gene>
    <name evidence="5" type="ORF">Q4T40_14210</name>
</gene>